<name>A0A1G7F0Z2_9BRAD</name>
<accession>A0A1G7F0Z2</accession>
<evidence type="ECO:0000256" key="1">
    <source>
        <dbReference type="SAM" id="MobiDB-lite"/>
    </source>
</evidence>
<organism evidence="2 3">
    <name type="scientific">Bradyrhizobium brasilense</name>
    <dbReference type="NCBI Taxonomy" id="1419277"/>
    <lineage>
        <taxon>Bacteria</taxon>
        <taxon>Pseudomonadati</taxon>
        <taxon>Pseudomonadota</taxon>
        <taxon>Alphaproteobacteria</taxon>
        <taxon>Hyphomicrobiales</taxon>
        <taxon>Nitrobacteraceae</taxon>
        <taxon>Bradyrhizobium</taxon>
    </lineage>
</organism>
<dbReference type="EMBL" id="FMZW01000032">
    <property type="protein sequence ID" value="SDE69618.1"/>
    <property type="molecule type" value="Genomic_DNA"/>
</dbReference>
<feature type="compositionally biased region" description="Basic and acidic residues" evidence="1">
    <location>
        <begin position="20"/>
        <end position="35"/>
    </location>
</feature>
<dbReference type="Proteomes" id="UP000199245">
    <property type="component" value="Unassembled WGS sequence"/>
</dbReference>
<protein>
    <submittedName>
        <fullName evidence="2">Uncharacterized protein</fullName>
    </submittedName>
</protein>
<reference evidence="2 3" key="1">
    <citation type="submission" date="2016-10" db="EMBL/GenBank/DDBJ databases">
        <authorList>
            <person name="de Groot N.N."/>
        </authorList>
    </citation>
    <scope>NUCLEOTIDE SEQUENCE [LARGE SCALE GENOMIC DNA]</scope>
    <source>
        <strain evidence="2 3">R5</strain>
    </source>
</reference>
<sequence length="768" mass="83115">MDRFNNINPADTGPAASEATVEKPQRQQAEFEQHLGEAGPAGPIYPHRELYDVSDEDDRLIQAASSAALERGPPPGSTTVSIYDRRLRKLAELLKQSGKSIAELNDDTLLAYAKKLLPTDKIIAPALFMVSRYRDPDAIATATHYRPSKEDERLIREAAEAGFGRAIDAKTAGKYASSLRKLAAALRPLSMAKLSDKALLGHANALFRDDDNVVYALNRLRDYRAIIGPNNLGGQAASSRLPTQPAAHSPLQVLEGQPFGNAADRSALAADGFNAPQDWHEMGLATYSPIQSVAQDMLFDAAERSGELTPSSFDASLLWQGTRDAASSPVQSFAQEQHFDAADRQSLLPAMPYDASASWPTMSSAGHSNPQSVDENELFHAVNREDAPAGTTFDAPELWPPPSSVVASPMQSFAQEDLFDAADRKGSMTADRLVVSEFWREVGSPDHPPMQSVRGEEFFDVLPSQPSSRPQNPASEEYLAGMMDQGGAALATRSPPGSESFDASWAVPDNFSHGNQSAPDMMRSKLGHWGLLPDAAQRVQTYDIAGERYTAVLGPGGRNDVQLIHLRSPAAGDTFDVSFAVPKDFSHGTQLAPDMMLSTLGKWDFLPNAEHPIMSYEIGGERYTAVLGPSGSNDVQLIHHPKFALLGDAALLTPTPLAHTYGGLLPGFDPPASLELRKAAANPPTPSAAQASGHQPLRQVPEIGELFPRDWRHGPQEASPAVIDMLQNLGLLPSEYVPMTRFLIHGQPYTAESLPRGRVILFHRPQFG</sequence>
<gene>
    <name evidence="2" type="ORF">SAMN05216337_103233</name>
</gene>
<dbReference type="RefSeq" id="WP_092087155.1">
    <property type="nucleotide sequence ID" value="NZ_FMZW01000032.1"/>
</dbReference>
<feature type="region of interest" description="Disordered" evidence="1">
    <location>
        <begin position="1"/>
        <end position="45"/>
    </location>
</feature>
<proteinExistence type="predicted"/>
<evidence type="ECO:0000313" key="3">
    <source>
        <dbReference type="Proteomes" id="UP000199245"/>
    </source>
</evidence>
<evidence type="ECO:0000313" key="2">
    <source>
        <dbReference type="EMBL" id="SDE69618.1"/>
    </source>
</evidence>
<dbReference type="AlphaFoldDB" id="A0A1G7F0Z2"/>